<evidence type="ECO:0000256" key="4">
    <source>
        <dbReference type="ARBA" id="ARBA00022909"/>
    </source>
</evidence>
<dbReference type="InterPro" id="IPR006157">
    <property type="entry name" value="FolB_dom"/>
</dbReference>
<evidence type="ECO:0000256" key="3">
    <source>
        <dbReference type="ARBA" id="ARBA00005708"/>
    </source>
</evidence>
<dbReference type="GO" id="GO:0005737">
    <property type="term" value="C:cytoplasm"/>
    <property type="evidence" value="ECO:0007669"/>
    <property type="project" value="TreeGrafter"/>
</dbReference>
<keyword evidence="4 6" id="KW-0289">Folate biosynthesis</keyword>
<keyword evidence="5 6" id="KW-0456">Lyase</keyword>
<evidence type="ECO:0000313" key="8">
    <source>
        <dbReference type="EMBL" id="MBY6276443.1"/>
    </source>
</evidence>
<comment type="caution">
    <text evidence="8">The sequence shown here is derived from an EMBL/GenBank/DDBJ whole genome shotgun (WGS) entry which is preliminary data.</text>
</comment>
<comment type="catalytic activity">
    <reaction evidence="1 6">
        <text>7,8-dihydroneopterin = 6-hydroxymethyl-7,8-dihydropterin + glycolaldehyde</text>
        <dbReference type="Rhea" id="RHEA:10540"/>
        <dbReference type="ChEBI" id="CHEBI:17001"/>
        <dbReference type="ChEBI" id="CHEBI:17071"/>
        <dbReference type="ChEBI" id="CHEBI:44841"/>
        <dbReference type="EC" id="4.1.2.25"/>
    </reaction>
</comment>
<evidence type="ECO:0000259" key="7">
    <source>
        <dbReference type="SMART" id="SM00905"/>
    </source>
</evidence>
<evidence type="ECO:0000256" key="1">
    <source>
        <dbReference type="ARBA" id="ARBA00001353"/>
    </source>
</evidence>
<evidence type="ECO:0000313" key="9">
    <source>
        <dbReference type="Proteomes" id="UP000732377"/>
    </source>
</evidence>
<dbReference type="Proteomes" id="UP000732377">
    <property type="component" value="Unassembled WGS sequence"/>
</dbReference>
<comment type="pathway">
    <text evidence="2 6">Cofactor biosynthesis; tetrahydrofolate biosynthesis; 2-amino-4-hydroxy-6-hydroxymethyl-7,8-dihydropteridine diphosphate from 7,8-dihydroneopterin triphosphate: step 3/4.</text>
</comment>
<feature type="domain" description="Dihydroneopterin aldolase/epimerase" evidence="7">
    <location>
        <begin position="4"/>
        <end position="117"/>
    </location>
</feature>
<accession>A0A953LGN3</accession>
<dbReference type="GO" id="GO:0004150">
    <property type="term" value="F:dihydroneopterin aldolase activity"/>
    <property type="evidence" value="ECO:0007669"/>
    <property type="project" value="UniProtKB-UniRule"/>
</dbReference>
<dbReference type="RefSeq" id="WP_011197300.1">
    <property type="nucleotide sequence ID" value="NZ_JACSIR010000215.1"/>
</dbReference>
<comment type="similarity">
    <text evidence="3 6">Belongs to the DHNA family.</text>
</comment>
<dbReference type="InterPro" id="IPR043133">
    <property type="entry name" value="GTP-CH-I_C/QueF"/>
</dbReference>
<dbReference type="CDD" id="cd00534">
    <property type="entry name" value="DHNA_DHNTPE"/>
    <property type="match status" value="1"/>
</dbReference>
<dbReference type="InterPro" id="IPR006156">
    <property type="entry name" value="Dihydroneopterin_aldolase"/>
</dbReference>
<dbReference type="PANTHER" id="PTHR42844:SF1">
    <property type="entry name" value="DIHYDRONEOPTERIN ALDOLASE 1-RELATED"/>
    <property type="match status" value="1"/>
</dbReference>
<organism evidence="8 9">
    <name type="scientific">Symbiobacterium thermophilum</name>
    <dbReference type="NCBI Taxonomy" id="2734"/>
    <lineage>
        <taxon>Bacteria</taxon>
        <taxon>Bacillati</taxon>
        <taxon>Bacillota</taxon>
        <taxon>Clostridia</taxon>
        <taxon>Eubacteriales</taxon>
        <taxon>Symbiobacteriaceae</taxon>
        <taxon>Symbiobacterium</taxon>
    </lineage>
</organism>
<name>A0A953LGN3_SYMTR</name>
<dbReference type="SUPFAM" id="SSF55620">
    <property type="entry name" value="Tetrahydrobiopterin biosynthesis enzymes-like"/>
    <property type="match status" value="1"/>
</dbReference>
<proteinExistence type="inferred from homology"/>
<dbReference type="SMART" id="SM00905">
    <property type="entry name" value="FolB"/>
    <property type="match status" value="1"/>
</dbReference>
<dbReference type="PANTHER" id="PTHR42844">
    <property type="entry name" value="DIHYDRONEOPTERIN ALDOLASE 1-RELATED"/>
    <property type="match status" value="1"/>
</dbReference>
<dbReference type="FunFam" id="3.30.1130.10:FF:000003">
    <property type="entry name" value="7,8-dihydroneopterin aldolase"/>
    <property type="match status" value="1"/>
</dbReference>
<dbReference type="GO" id="GO:0046656">
    <property type="term" value="P:folic acid biosynthetic process"/>
    <property type="evidence" value="ECO:0007669"/>
    <property type="project" value="UniProtKB-UniRule"/>
</dbReference>
<comment type="function">
    <text evidence="6">Catalyzes the conversion of 7,8-dihydroneopterin to 6-hydroxymethyl-7,8-dihydropterin.</text>
</comment>
<evidence type="ECO:0000256" key="6">
    <source>
        <dbReference type="RuleBase" id="RU362079"/>
    </source>
</evidence>
<dbReference type="Gene3D" id="3.30.1130.10">
    <property type="match status" value="1"/>
</dbReference>
<dbReference type="NCBIfam" id="TIGR00525">
    <property type="entry name" value="folB"/>
    <property type="match status" value="1"/>
</dbReference>
<dbReference type="NCBIfam" id="TIGR00526">
    <property type="entry name" value="folB_dom"/>
    <property type="match status" value="1"/>
</dbReference>
<gene>
    <name evidence="8" type="primary">folB</name>
    <name evidence="8" type="ORF">CWE10_09555</name>
</gene>
<protein>
    <recommendedName>
        <fullName evidence="6">7,8-dihydroneopterin aldolase</fullName>
        <ecNumber evidence="6">4.1.2.25</ecNumber>
    </recommendedName>
</protein>
<evidence type="ECO:0000256" key="5">
    <source>
        <dbReference type="ARBA" id="ARBA00023239"/>
    </source>
</evidence>
<dbReference type="EC" id="4.1.2.25" evidence="6"/>
<dbReference type="GO" id="GO:0046654">
    <property type="term" value="P:tetrahydrofolate biosynthetic process"/>
    <property type="evidence" value="ECO:0007669"/>
    <property type="project" value="UniProtKB-UniRule"/>
</dbReference>
<evidence type="ECO:0000256" key="2">
    <source>
        <dbReference type="ARBA" id="ARBA00005013"/>
    </source>
</evidence>
<reference evidence="8" key="1">
    <citation type="submission" date="2017-11" db="EMBL/GenBank/DDBJ databases">
        <title>Three new genomes from thermophilic consortium.</title>
        <authorList>
            <person name="Quaggio R."/>
            <person name="Amgarten D."/>
            <person name="Setubal J.C."/>
        </authorList>
    </citation>
    <scope>NUCLEOTIDE SEQUENCE</scope>
    <source>
        <strain evidence="8">ZCTH01-B2</strain>
    </source>
</reference>
<dbReference type="OMA" id="GHYKSVA"/>
<dbReference type="Pfam" id="PF02152">
    <property type="entry name" value="FolB"/>
    <property type="match status" value="1"/>
</dbReference>
<dbReference type="EMBL" id="PIUK01000081">
    <property type="protein sequence ID" value="MBY6276443.1"/>
    <property type="molecule type" value="Genomic_DNA"/>
</dbReference>
<dbReference type="AlphaFoldDB" id="A0A953LGN3"/>
<sequence>MDRIVISGMRFYAYHGVLPEETRLGQEFLVDAELYLDLQAAGQEDDIRQTVHYGKVYQTVKAIVEGTPFKLIEAVAERVAAEVLAQYRNVEAVTIRVHKPRAPIPGALGGVMVEIQRRRGR</sequence>